<dbReference type="EMBL" id="CM001402">
    <property type="protein sequence ID" value="EHO42268.1"/>
    <property type="molecule type" value="Genomic_DNA"/>
</dbReference>
<protein>
    <submittedName>
        <fullName evidence="2">Uncharacterized protein</fullName>
    </submittedName>
</protein>
<accession>H1XQ17</accession>
<sequence length="92" mass="10857">MIVIEGDLSPLRKKLRKGEVIKGRIVLTLSDDHYLLRLMGRNLIMKSRVRFERKQEVYFKVLSVSPKIELKIFDLQRELLVNGRRHLTDIIA</sequence>
<dbReference type="InParanoid" id="H1XQ17"/>
<dbReference type="KEGG" id="caby:Cabys_1494"/>
<dbReference type="PaxDb" id="880073-Calab_2658"/>
<reference evidence="2 3" key="1">
    <citation type="submission" date="2011-09" db="EMBL/GenBank/DDBJ databases">
        <title>The permanent draft genome of Caldithrix abyssi DSM 13497.</title>
        <authorList>
            <consortium name="US DOE Joint Genome Institute (JGI-PGF)"/>
            <person name="Lucas S."/>
            <person name="Han J."/>
            <person name="Lapidus A."/>
            <person name="Bruce D."/>
            <person name="Goodwin L."/>
            <person name="Pitluck S."/>
            <person name="Peters L."/>
            <person name="Kyrpides N."/>
            <person name="Mavromatis K."/>
            <person name="Ivanova N."/>
            <person name="Mikhailova N."/>
            <person name="Chertkov O."/>
            <person name="Detter J.C."/>
            <person name="Tapia R."/>
            <person name="Han C."/>
            <person name="Land M."/>
            <person name="Hauser L."/>
            <person name="Markowitz V."/>
            <person name="Cheng J.-F."/>
            <person name="Hugenholtz P."/>
            <person name="Woyke T."/>
            <person name="Wu D."/>
            <person name="Spring S."/>
            <person name="Brambilla E."/>
            <person name="Klenk H.-P."/>
            <person name="Eisen J.A."/>
        </authorList>
    </citation>
    <scope>NUCLEOTIDE SEQUENCE [LARGE SCALE GENOMIC DNA]</scope>
    <source>
        <strain evidence="2 3">DSM 13497</strain>
    </source>
</reference>
<dbReference type="HOGENOM" id="CLU_2407716_0_0_0"/>
<evidence type="ECO:0000313" key="4">
    <source>
        <dbReference type="Proteomes" id="UP000183868"/>
    </source>
</evidence>
<dbReference type="AlphaFoldDB" id="H1XQ17"/>
<organism evidence="2 3">
    <name type="scientific">Caldithrix abyssi DSM 13497</name>
    <dbReference type="NCBI Taxonomy" id="880073"/>
    <lineage>
        <taxon>Bacteria</taxon>
        <taxon>Pseudomonadati</taxon>
        <taxon>Calditrichota</taxon>
        <taxon>Calditrichia</taxon>
        <taxon>Calditrichales</taxon>
        <taxon>Calditrichaceae</taxon>
        <taxon>Caldithrix</taxon>
    </lineage>
</organism>
<dbReference type="STRING" id="880073.Cabys_1494"/>
<evidence type="ECO:0000313" key="3">
    <source>
        <dbReference type="Proteomes" id="UP000004671"/>
    </source>
</evidence>
<evidence type="ECO:0000313" key="1">
    <source>
        <dbReference type="EMBL" id="APF18243.1"/>
    </source>
</evidence>
<evidence type="ECO:0000313" key="2">
    <source>
        <dbReference type="EMBL" id="EHO42268.1"/>
    </source>
</evidence>
<proteinExistence type="predicted"/>
<name>H1XQ17_CALAY</name>
<dbReference type="EMBL" id="CP018099">
    <property type="protein sequence ID" value="APF18243.1"/>
    <property type="molecule type" value="Genomic_DNA"/>
</dbReference>
<dbReference type="Proteomes" id="UP000004671">
    <property type="component" value="Chromosome"/>
</dbReference>
<keyword evidence="3" id="KW-1185">Reference proteome</keyword>
<dbReference type="RefSeq" id="WP_006929555.1">
    <property type="nucleotide sequence ID" value="NZ_CM001402.1"/>
</dbReference>
<reference evidence="1 4" key="2">
    <citation type="submission" date="2016-11" db="EMBL/GenBank/DDBJ databases">
        <title>Genomic analysis of Caldithrix abyssi and proposal of a novel bacterial phylum Caldithrichaeota.</title>
        <authorList>
            <person name="Kublanov I."/>
            <person name="Sigalova O."/>
            <person name="Gavrilov S."/>
            <person name="Lebedinsky A."/>
            <person name="Ivanova N."/>
            <person name="Daum C."/>
            <person name="Reddy T."/>
            <person name="Klenk H.P."/>
            <person name="Goker M."/>
            <person name="Reva O."/>
            <person name="Miroshnichenko M."/>
            <person name="Kyprides N."/>
            <person name="Woyke T."/>
            <person name="Gelfand M."/>
        </authorList>
    </citation>
    <scope>NUCLEOTIDE SEQUENCE [LARGE SCALE GENOMIC DNA]</scope>
    <source>
        <strain evidence="1 4">LF13</strain>
    </source>
</reference>
<gene>
    <name evidence="1" type="ORF">Cabys_1494</name>
    <name evidence="2" type="ORF">Calab_2658</name>
</gene>
<dbReference type="Proteomes" id="UP000183868">
    <property type="component" value="Chromosome"/>
</dbReference>